<dbReference type="GO" id="GO:0046983">
    <property type="term" value="F:protein dimerization activity"/>
    <property type="evidence" value="ECO:0007669"/>
    <property type="project" value="InterPro"/>
</dbReference>
<protein>
    <recommendedName>
        <fullName evidence="7">MADS-box domain-containing protein</fullName>
    </recommendedName>
</protein>
<keyword evidence="5" id="KW-0539">Nucleus</keyword>
<keyword evidence="4" id="KW-0804">Transcription</keyword>
<dbReference type="GO" id="GO:0005634">
    <property type="term" value="C:nucleus"/>
    <property type="evidence" value="ECO:0007669"/>
    <property type="project" value="UniProtKB-SubCell"/>
</dbReference>
<dbReference type="GO" id="GO:0003677">
    <property type="term" value="F:DNA binding"/>
    <property type="evidence" value="ECO:0007669"/>
    <property type="project" value="UniProtKB-KW"/>
</dbReference>
<name>A0A9P9E7Q4_9HYPO</name>
<dbReference type="OrthoDB" id="1898716at2759"/>
<evidence type="ECO:0000256" key="4">
    <source>
        <dbReference type="ARBA" id="ARBA00023163"/>
    </source>
</evidence>
<dbReference type="InterPro" id="IPR036879">
    <property type="entry name" value="TF_MADSbox_sf"/>
</dbReference>
<dbReference type="Proteomes" id="UP000738349">
    <property type="component" value="Unassembled WGS sequence"/>
</dbReference>
<proteinExistence type="predicted"/>
<dbReference type="GO" id="GO:0045944">
    <property type="term" value="P:positive regulation of transcription by RNA polymerase II"/>
    <property type="evidence" value="ECO:0007669"/>
    <property type="project" value="UniProtKB-ARBA"/>
</dbReference>
<keyword evidence="9" id="KW-1185">Reference proteome</keyword>
<sequence>MTTEYTVLPSRTSAVATVRSTATDKLCAVTLYDPNPMDRRRIDIRLIKNAHARQCTFNKRKMSFFRKAYEFAVVHGKRVHVFLQGETPETEDDFFFVSGWEAHEPQDSPSEQAQPSLHPLGPDREPTAMNSQESRAGSGADATIERNILFSPINELPATYRDISEVLDSFVPARSSSL</sequence>
<comment type="caution">
    <text evidence="8">The sequence shown here is derived from an EMBL/GenBank/DDBJ whole genome shotgun (WGS) entry which is preliminary data.</text>
</comment>
<evidence type="ECO:0000256" key="2">
    <source>
        <dbReference type="ARBA" id="ARBA00023015"/>
    </source>
</evidence>
<keyword evidence="2" id="KW-0805">Transcription regulation</keyword>
<feature type="region of interest" description="Disordered" evidence="6">
    <location>
        <begin position="103"/>
        <end position="141"/>
    </location>
</feature>
<dbReference type="SMART" id="SM00432">
    <property type="entry name" value="MADS"/>
    <property type="match status" value="1"/>
</dbReference>
<dbReference type="Gene3D" id="3.40.1810.10">
    <property type="entry name" value="Transcription factor, MADS-box"/>
    <property type="match status" value="1"/>
</dbReference>
<evidence type="ECO:0000256" key="6">
    <source>
        <dbReference type="SAM" id="MobiDB-lite"/>
    </source>
</evidence>
<evidence type="ECO:0000313" key="9">
    <source>
        <dbReference type="Proteomes" id="UP000738349"/>
    </source>
</evidence>
<evidence type="ECO:0000256" key="3">
    <source>
        <dbReference type="ARBA" id="ARBA00023125"/>
    </source>
</evidence>
<evidence type="ECO:0000256" key="1">
    <source>
        <dbReference type="ARBA" id="ARBA00004123"/>
    </source>
</evidence>
<gene>
    <name evidence="8" type="ORF">EDB81DRAFT_122291</name>
</gene>
<comment type="subcellular location">
    <subcellularLocation>
        <location evidence="1">Nucleus</location>
    </subcellularLocation>
</comment>
<dbReference type="Pfam" id="PF00319">
    <property type="entry name" value="SRF-TF"/>
    <property type="match status" value="1"/>
</dbReference>
<feature type="domain" description="MADS-box" evidence="7">
    <location>
        <begin position="37"/>
        <end position="87"/>
    </location>
</feature>
<dbReference type="SUPFAM" id="SSF55455">
    <property type="entry name" value="SRF-like"/>
    <property type="match status" value="1"/>
</dbReference>
<keyword evidence="3" id="KW-0238">DNA-binding</keyword>
<dbReference type="PROSITE" id="PS50066">
    <property type="entry name" value="MADS_BOX_2"/>
    <property type="match status" value="1"/>
</dbReference>
<dbReference type="AlphaFoldDB" id="A0A9P9E7Q4"/>
<reference evidence="8" key="1">
    <citation type="journal article" date="2021" name="Nat. Commun.">
        <title>Genetic determinants of endophytism in the Arabidopsis root mycobiome.</title>
        <authorList>
            <person name="Mesny F."/>
            <person name="Miyauchi S."/>
            <person name="Thiergart T."/>
            <person name="Pickel B."/>
            <person name="Atanasova L."/>
            <person name="Karlsson M."/>
            <person name="Huettel B."/>
            <person name="Barry K.W."/>
            <person name="Haridas S."/>
            <person name="Chen C."/>
            <person name="Bauer D."/>
            <person name="Andreopoulos W."/>
            <person name="Pangilinan J."/>
            <person name="LaButti K."/>
            <person name="Riley R."/>
            <person name="Lipzen A."/>
            <person name="Clum A."/>
            <person name="Drula E."/>
            <person name="Henrissat B."/>
            <person name="Kohler A."/>
            <person name="Grigoriev I.V."/>
            <person name="Martin F.M."/>
            <person name="Hacquard S."/>
        </authorList>
    </citation>
    <scope>NUCLEOTIDE SEQUENCE</scope>
    <source>
        <strain evidence="8">MPI-CAGE-AT-0147</strain>
    </source>
</reference>
<dbReference type="PRINTS" id="PR00404">
    <property type="entry name" value="MADSDOMAIN"/>
</dbReference>
<evidence type="ECO:0000259" key="7">
    <source>
        <dbReference type="PROSITE" id="PS50066"/>
    </source>
</evidence>
<dbReference type="EMBL" id="JAGMUV010000016">
    <property type="protein sequence ID" value="KAH7132940.1"/>
    <property type="molecule type" value="Genomic_DNA"/>
</dbReference>
<accession>A0A9P9E7Q4</accession>
<dbReference type="InterPro" id="IPR002100">
    <property type="entry name" value="TF_MADSbox"/>
</dbReference>
<organism evidence="8 9">
    <name type="scientific">Dactylonectria macrodidyma</name>
    <dbReference type="NCBI Taxonomy" id="307937"/>
    <lineage>
        <taxon>Eukaryota</taxon>
        <taxon>Fungi</taxon>
        <taxon>Dikarya</taxon>
        <taxon>Ascomycota</taxon>
        <taxon>Pezizomycotina</taxon>
        <taxon>Sordariomycetes</taxon>
        <taxon>Hypocreomycetidae</taxon>
        <taxon>Hypocreales</taxon>
        <taxon>Nectriaceae</taxon>
        <taxon>Dactylonectria</taxon>
    </lineage>
</organism>
<evidence type="ECO:0000313" key="8">
    <source>
        <dbReference type="EMBL" id="KAH7132940.1"/>
    </source>
</evidence>
<evidence type="ECO:0000256" key="5">
    <source>
        <dbReference type="ARBA" id="ARBA00023242"/>
    </source>
</evidence>